<feature type="region of interest" description="Disordered" evidence="9">
    <location>
        <begin position="172"/>
        <end position="191"/>
    </location>
</feature>
<dbReference type="Pfam" id="PF00190">
    <property type="entry name" value="Cupin_1"/>
    <property type="match status" value="1"/>
</dbReference>
<evidence type="ECO:0000313" key="12">
    <source>
        <dbReference type="Proteomes" id="UP000541444"/>
    </source>
</evidence>
<sequence>MPMRLMPWGPFFSVENHKNTNALIWCKFPGLPSELWSSKIVLSLGKTLGTPIQLDQSTLNHDYGYHASVLVDIDLSQPIPNHVFIDIEGKMINQETILHRVPKFCNHCKNVGHCIAECKGKQDPPITEVPSKTEKNKKVQSTSPPNKHTYFTESTAGKGTSDMVLGEWLAIKGRRGRSESPKSKTNVQLQDKESTNKYYALSEGDSVEQEKLTDMGMEEVKSQENLNNSNSKGVTQHSERVNSGEQYSPVEEEENHCISSIANEEEIRDAVFSLDGQRLNPPHVHPRASETGVIMQGEVLVGFITTGNVYHSKVLKFGEIFVIPRGLPHFQMNVGKGKAMVITAFNSQLPGTTILLLALFASNPPLPIKVLTKTFQVEEKVINDIKSKFIF</sequence>
<evidence type="ECO:0000256" key="6">
    <source>
        <dbReference type="ARBA" id="ARBA00023211"/>
    </source>
</evidence>
<gene>
    <name evidence="11" type="ORF">GIB67_005836</name>
</gene>
<feature type="region of interest" description="Disordered" evidence="9">
    <location>
        <begin position="223"/>
        <end position="253"/>
    </location>
</feature>
<proteinExistence type="inferred from homology"/>
<name>A0A7J7LUF6_9MAGN</name>
<dbReference type="InterPro" id="IPR001929">
    <property type="entry name" value="Germin"/>
</dbReference>
<keyword evidence="12" id="KW-1185">Reference proteome</keyword>
<feature type="domain" description="Cupin type-1" evidence="10">
    <location>
        <begin position="259"/>
        <end position="383"/>
    </location>
</feature>
<evidence type="ECO:0000259" key="10">
    <source>
        <dbReference type="SMART" id="SM00835"/>
    </source>
</evidence>
<feature type="binding site" evidence="8">
    <location>
        <position position="285"/>
    </location>
    <ligand>
        <name>Mn(2+)</name>
        <dbReference type="ChEBI" id="CHEBI:29035"/>
    </ligand>
</feature>
<dbReference type="InterPro" id="IPR006045">
    <property type="entry name" value="Cupin_1"/>
</dbReference>
<evidence type="ECO:0000256" key="1">
    <source>
        <dbReference type="ARBA" id="ARBA00004271"/>
    </source>
</evidence>
<dbReference type="AlphaFoldDB" id="A0A7J7LUF6"/>
<comment type="similarity">
    <text evidence="2">Belongs to the germin family.</text>
</comment>
<evidence type="ECO:0000256" key="8">
    <source>
        <dbReference type="PIRSR" id="PIRSR601929-2"/>
    </source>
</evidence>
<dbReference type="InterPro" id="IPR014710">
    <property type="entry name" value="RmlC-like_jellyroll"/>
</dbReference>
<dbReference type="SUPFAM" id="SSF51182">
    <property type="entry name" value="RmlC-like cupins"/>
    <property type="match status" value="1"/>
</dbReference>
<feature type="binding site" evidence="7">
    <location>
        <position position="290"/>
    </location>
    <ligand>
        <name>oxalate</name>
        <dbReference type="ChEBI" id="CHEBI:30623"/>
    </ligand>
</feature>
<comment type="caution">
    <text evidence="11">The sequence shown here is derived from an EMBL/GenBank/DDBJ whole genome shotgun (WGS) entry which is preliminary data.</text>
</comment>
<evidence type="ECO:0000256" key="2">
    <source>
        <dbReference type="ARBA" id="ARBA00007456"/>
    </source>
</evidence>
<reference evidence="11 12" key="1">
    <citation type="journal article" date="2020" name="IScience">
        <title>Genome Sequencing of the Endangered Kingdonia uniflora (Circaeasteraceae, Ranunculales) Reveals Potential Mechanisms of Evolutionary Specialization.</title>
        <authorList>
            <person name="Sun Y."/>
            <person name="Deng T."/>
            <person name="Zhang A."/>
            <person name="Moore M.J."/>
            <person name="Landis J.B."/>
            <person name="Lin N."/>
            <person name="Zhang H."/>
            <person name="Zhang X."/>
            <person name="Huang J."/>
            <person name="Zhang X."/>
            <person name="Sun H."/>
            <person name="Wang H."/>
        </authorList>
    </citation>
    <scope>NUCLEOTIDE SEQUENCE [LARGE SCALE GENOMIC DNA]</scope>
    <source>
        <strain evidence="11">TB1705</strain>
        <tissue evidence="11">Leaf</tissue>
    </source>
</reference>
<dbReference type="SMART" id="SM00835">
    <property type="entry name" value="Cupin_1"/>
    <property type="match status" value="1"/>
</dbReference>
<feature type="binding site" evidence="7">
    <location>
        <position position="280"/>
    </location>
    <ligand>
        <name>oxalate</name>
        <dbReference type="ChEBI" id="CHEBI:30623"/>
    </ligand>
</feature>
<dbReference type="PRINTS" id="PR00325">
    <property type="entry name" value="GERMIN"/>
</dbReference>
<feature type="compositionally biased region" description="Polar residues" evidence="9">
    <location>
        <begin position="139"/>
        <end position="156"/>
    </location>
</feature>
<keyword evidence="6 7" id="KW-0464">Manganese</keyword>
<comment type="subcellular location">
    <subcellularLocation>
        <location evidence="1">Secreted</location>
        <location evidence="1">Extracellular space</location>
        <location evidence="1">Apoplast</location>
    </subcellularLocation>
</comment>
<organism evidence="11 12">
    <name type="scientific">Kingdonia uniflora</name>
    <dbReference type="NCBI Taxonomy" id="39325"/>
    <lineage>
        <taxon>Eukaryota</taxon>
        <taxon>Viridiplantae</taxon>
        <taxon>Streptophyta</taxon>
        <taxon>Embryophyta</taxon>
        <taxon>Tracheophyta</taxon>
        <taxon>Spermatophyta</taxon>
        <taxon>Magnoliopsida</taxon>
        <taxon>Ranunculales</taxon>
        <taxon>Circaeasteraceae</taxon>
        <taxon>Kingdonia</taxon>
    </lineage>
</organism>
<protein>
    <recommendedName>
        <fullName evidence="10">Cupin type-1 domain-containing protein</fullName>
    </recommendedName>
</protein>
<dbReference type="GO" id="GO:0048046">
    <property type="term" value="C:apoplast"/>
    <property type="evidence" value="ECO:0007669"/>
    <property type="project" value="UniProtKB-SubCell"/>
</dbReference>
<dbReference type="CDD" id="cd02241">
    <property type="entry name" value="cupin_OxOx"/>
    <property type="match status" value="1"/>
</dbReference>
<evidence type="ECO:0000256" key="3">
    <source>
        <dbReference type="ARBA" id="ARBA00022523"/>
    </source>
</evidence>
<keyword evidence="4" id="KW-0964">Secreted</keyword>
<feature type="binding site" evidence="8">
    <location>
        <position position="329"/>
    </location>
    <ligand>
        <name>Mn(2+)</name>
        <dbReference type="ChEBI" id="CHEBI:29035"/>
    </ligand>
</feature>
<feature type="binding site" evidence="8">
    <location>
        <position position="290"/>
    </location>
    <ligand>
        <name>Mn(2+)</name>
        <dbReference type="ChEBI" id="CHEBI:29035"/>
    </ligand>
</feature>
<dbReference type="Gene3D" id="2.60.120.10">
    <property type="entry name" value="Jelly Rolls"/>
    <property type="match status" value="1"/>
</dbReference>
<dbReference type="Proteomes" id="UP000541444">
    <property type="component" value="Unassembled WGS sequence"/>
</dbReference>
<dbReference type="EMBL" id="JACGCM010002004">
    <property type="protein sequence ID" value="KAF6146188.1"/>
    <property type="molecule type" value="Genomic_DNA"/>
</dbReference>
<evidence type="ECO:0000256" key="4">
    <source>
        <dbReference type="ARBA" id="ARBA00022525"/>
    </source>
</evidence>
<dbReference type="OrthoDB" id="1921208at2759"/>
<feature type="binding site" evidence="7">
    <location>
        <position position="285"/>
    </location>
    <ligand>
        <name>oxalate</name>
        <dbReference type="ChEBI" id="CHEBI:30623"/>
    </ligand>
</feature>
<evidence type="ECO:0000313" key="11">
    <source>
        <dbReference type="EMBL" id="KAF6146188.1"/>
    </source>
</evidence>
<keyword evidence="3" id="KW-0052">Apoplast</keyword>
<keyword evidence="5 7" id="KW-0479">Metal-binding</keyword>
<accession>A0A7J7LUF6</accession>
<dbReference type="GO" id="GO:0030145">
    <property type="term" value="F:manganese ion binding"/>
    <property type="evidence" value="ECO:0007669"/>
    <property type="project" value="InterPro"/>
</dbReference>
<feature type="region of interest" description="Disordered" evidence="9">
    <location>
        <begin position="122"/>
        <end position="156"/>
    </location>
</feature>
<evidence type="ECO:0000256" key="5">
    <source>
        <dbReference type="ARBA" id="ARBA00022723"/>
    </source>
</evidence>
<dbReference type="PANTHER" id="PTHR31238">
    <property type="entry name" value="GERMIN-LIKE PROTEIN SUBFAMILY 3 MEMBER 3"/>
    <property type="match status" value="1"/>
</dbReference>
<feature type="binding site" evidence="8">
    <location>
        <position position="283"/>
    </location>
    <ligand>
        <name>Mn(2+)</name>
        <dbReference type="ChEBI" id="CHEBI:29035"/>
    </ligand>
</feature>
<evidence type="ECO:0000256" key="9">
    <source>
        <dbReference type="SAM" id="MobiDB-lite"/>
    </source>
</evidence>
<feature type="compositionally biased region" description="Polar residues" evidence="9">
    <location>
        <begin position="223"/>
        <end position="236"/>
    </location>
</feature>
<dbReference type="InterPro" id="IPR011051">
    <property type="entry name" value="RmlC_Cupin_sf"/>
</dbReference>
<evidence type="ECO:0000256" key="7">
    <source>
        <dbReference type="PIRSR" id="PIRSR601929-1"/>
    </source>
</evidence>